<dbReference type="InterPro" id="IPR036396">
    <property type="entry name" value="Cyt_P450_sf"/>
</dbReference>
<evidence type="ECO:0000256" key="2">
    <source>
        <dbReference type="ARBA" id="ARBA00004370"/>
    </source>
</evidence>
<keyword evidence="10" id="KW-0408">Iron</keyword>
<comment type="pathway">
    <text evidence="3">Secondary metabolite biosynthesis; terpenoid biosynthesis.</text>
</comment>
<evidence type="ECO:0000256" key="13">
    <source>
        <dbReference type="SAM" id="Phobius"/>
    </source>
</evidence>
<dbReference type="Pfam" id="PF00067">
    <property type="entry name" value="p450"/>
    <property type="match status" value="1"/>
</dbReference>
<evidence type="ECO:0000256" key="5">
    <source>
        <dbReference type="ARBA" id="ARBA00022617"/>
    </source>
</evidence>
<comment type="cofactor">
    <cofactor evidence="1">
        <name>heme</name>
        <dbReference type="ChEBI" id="CHEBI:30413"/>
    </cofactor>
</comment>
<dbReference type="InterPro" id="IPR002401">
    <property type="entry name" value="Cyt_P450_E_grp-I"/>
</dbReference>
<evidence type="ECO:0000313" key="14">
    <source>
        <dbReference type="EMBL" id="KAL0580962.1"/>
    </source>
</evidence>
<evidence type="ECO:0000256" key="7">
    <source>
        <dbReference type="ARBA" id="ARBA00022723"/>
    </source>
</evidence>
<dbReference type="PRINTS" id="PR00463">
    <property type="entry name" value="EP450I"/>
</dbReference>
<evidence type="ECO:0000256" key="9">
    <source>
        <dbReference type="ARBA" id="ARBA00023002"/>
    </source>
</evidence>
<evidence type="ECO:0000256" key="11">
    <source>
        <dbReference type="ARBA" id="ARBA00023033"/>
    </source>
</evidence>
<name>A0ABR3FZF7_9AGAR</name>
<evidence type="ECO:0000256" key="1">
    <source>
        <dbReference type="ARBA" id="ARBA00001971"/>
    </source>
</evidence>
<dbReference type="Proteomes" id="UP001465976">
    <property type="component" value="Unassembled WGS sequence"/>
</dbReference>
<dbReference type="PANTHER" id="PTHR24305">
    <property type="entry name" value="CYTOCHROME P450"/>
    <property type="match status" value="1"/>
</dbReference>
<keyword evidence="7" id="KW-0479">Metal-binding</keyword>
<sequence>MALSLLAGNLFHTALCAALAAIAILSWYIFYRLVIYPLYLSPLCDLPGPPYAFASSPILGSYGDFINKGALTLNGRWLTQYGQKVRLIGPLGVERIVFTSPEALHTILNTEWLNFPKPQFVIELMGFVAGYGLLTTTGKEHRRMRKVLNPAFSISQLSSQTYMYHEPIETLVDMLCEQIDQEQQSVGNRFSTEPVYEWMRKVTLDIICSTAFGYNSNCLRNPQDELAEAYEELVVLQSLDNLFLFGIVLSIPGIPRLIKTEWAFRYRKLIGLIPGFKPTSIMIGAMHRVREISAKILKQRVAEAEAITAEDTSGKNDIMSILVRARIETLRRQQLSGDSDDSYAMSEAEMMDQVLNFLGAGHETTAAGLTWTLWLLANSKEWQQRVREELMPLYEPDENGIRRGRLGYRQYQELPCLDRVVNESLRLYPPVPFVSRRCTETTVVDGVVVQEGTYVSMPIQLLNTLEDVWGEDATQFNPSRWEKLPDNYDSTYSFLSFLTGPHSCIGKAMAVVELKAVLSALLVNFEFEPSYSGQTVQAAALISLRPEDGMPLRIRRL</sequence>
<evidence type="ECO:0000256" key="3">
    <source>
        <dbReference type="ARBA" id="ARBA00004721"/>
    </source>
</evidence>
<keyword evidence="15" id="KW-1185">Reference proteome</keyword>
<organism evidence="14 15">
    <name type="scientific">Marasmius crinis-equi</name>
    <dbReference type="NCBI Taxonomy" id="585013"/>
    <lineage>
        <taxon>Eukaryota</taxon>
        <taxon>Fungi</taxon>
        <taxon>Dikarya</taxon>
        <taxon>Basidiomycota</taxon>
        <taxon>Agaricomycotina</taxon>
        <taxon>Agaricomycetes</taxon>
        <taxon>Agaricomycetidae</taxon>
        <taxon>Agaricales</taxon>
        <taxon>Marasmiineae</taxon>
        <taxon>Marasmiaceae</taxon>
        <taxon>Marasmius</taxon>
    </lineage>
</organism>
<gene>
    <name evidence="14" type="ORF">V5O48_001054</name>
</gene>
<comment type="subcellular location">
    <subcellularLocation>
        <location evidence="2">Membrane</location>
    </subcellularLocation>
</comment>
<keyword evidence="6 13" id="KW-0812">Transmembrane</keyword>
<evidence type="ECO:0000313" key="15">
    <source>
        <dbReference type="Proteomes" id="UP001465976"/>
    </source>
</evidence>
<protein>
    <recommendedName>
        <fullName evidence="16">Cytochrome P450</fullName>
    </recommendedName>
</protein>
<keyword evidence="12 13" id="KW-0472">Membrane</keyword>
<evidence type="ECO:0000256" key="12">
    <source>
        <dbReference type="ARBA" id="ARBA00023136"/>
    </source>
</evidence>
<dbReference type="PANTHER" id="PTHR24305:SF166">
    <property type="entry name" value="CYTOCHROME P450 12A4, MITOCHONDRIAL-RELATED"/>
    <property type="match status" value="1"/>
</dbReference>
<keyword evidence="11" id="KW-0503">Monooxygenase</keyword>
<reference evidence="14 15" key="1">
    <citation type="submission" date="2024-02" db="EMBL/GenBank/DDBJ databases">
        <title>A draft genome for the cacao thread blight pathogen Marasmius crinis-equi.</title>
        <authorList>
            <person name="Cohen S.P."/>
            <person name="Baruah I.K."/>
            <person name="Amoako-Attah I."/>
            <person name="Bukari Y."/>
            <person name="Meinhardt L.W."/>
            <person name="Bailey B.A."/>
        </authorList>
    </citation>
    <scope>NUCLEOTIDE SEQUENCE [LARGE SCALE GENOMIC DNA]</scope>
    <source>
        <strain evidence="14 15">GH-76</strain>
    </source>
</reference>
<proteinExistence type="inferred from homology"/>
<keyword evidence="8 13" id="KW-1133">Transmembrane helix</keyword>
<keyword evidence="9" id="KW-0560">Oxidoreductase</keyword>
<evidence type="ECO:0008006" key="16">
    <source>
        <dbReference type="Google" id="ProtNLM"/>
    </source>
</evidence>
<evidence type="ECO:0000256" key="4">
    <source>
        <dbReference type="ARBA" id="ARBA00010617"/>
    </source>
</evidence>
<keyword evidence="5" id="KW-0349">Heme</keyword>
<evidence type="ECO:0000256" key="10">
    <source>
        <dbReference type="ARBA" id="ARBA00023004"/>
    </source>
</evidence>
<evidence type="ECO:0000256" key="6">
    <source>
        <dbReference type="ARBA" id="ARBA00022692"/>
    </source>
</evidence>
<dbReference type="EMBL" id="JBAHYK010000019">
    <property type="protein sequence ID" value="KAL0580962.1"/>
    <property type="molecule type" value="Genomic_DNA"/>
</dbReference>
<dbReference type="InterPro" id="IPR050121">
    <property type="entry name" value="Cytochrome_P450_monoxygenase"/>
</dbReference>
<accession>A0ABR3FZF7</accession>
<dbReference type="PRINTS" id="PR00385">
    <property type="entry name" value="P450"/>
</dbReference>
<dbReference type="SUPFAM" id="SSF48264">
    <property type="entry name" value="Cytochrome P450"/>
    <property type="match status" value="1"/>
</dbReference>
<feature type="transmembrane region" description="Helical" evidence="13">
    <location>
        <begin position="7"/>
        <end position="30"/>
    </location>
</feature>
<comment type="similarity">
    <text evidence="4">Belongs to the cytochrome P450 family.</text>
</comment>
<evidence type="ECO:0000256" key="8">
    <source>
        <dbReference type="ARBA" id="ARBA00022989"/>
    </source>
</evidence>
<comment type="caution">
    <text evidence="14">The sequence shown here is derived from an EMBL/GenBank/DDBJ whole genome shotgun (WGS) entry which is preliminary data.</text>
</comment>
<dbReference type="InterPro" id="IPR001128">
    <property type="entry name" value="Cyt_P450"/>
</dbReference>
<dbReference type="Gene3D" id="1.10.630.10">
    <property type="entry name" value="Cytochrome P450"/>
    <property type="match status" value="1"/>
</dbReference>